<organism evidence="2 3">
    <name type="scientific">Stella humosa</name>
    <dbReference type="NCBI Taxonomy" id="94"/>
    <lineage>
        <taxon>Bacteria</taxon>
        <taxon>Pseudomonadati</taxon>
        <taxon>Pseudomonadota</taxon>
        <taxon>Alphaproteobacteria</taxon>
        <taxon>Rhodospirillales</taxon>
        <taxon>Stellaceae</taxon>
        <taxon>Stella</taxon>
    </lineage>
</organism>
<sequence>MPGRVLALVLALLAWALPAAADGLMLPPDRRQAILRTIDDACPECRRTGFVLCGGPRVGSGPAFATGALQGSPRRGYLVGFTMSGAEFRNIVRGTQMTPLLAGLERRFARARLIVLEDGFARVRVLDQSPLVAVAVPPPLHACVADPGKPWGCCAGPGCVAECCEKRLGSPAIRLDWVDAETREAVRFEFSHASGQSRLVRQAGNRRTTYSCATDRRYGLD</sequence>
<keyword evidence="3" id="KW-1185">Reference proteome</keyword>
<comment type="caution">
    <text evidence="2">The sequence shown here is derived from an EMBL/GenBank/DDBJ whole genome shotgun (WGS) entry which is preliminary data.</text>
</comment>
<protein>
    <recommendedName>
        <fullName evidence="4">Ig-like domain-containing protein</fullName>
    </recommendedName>
</protein>
<proteinExistence type="predicted"/>
<feature type="signal peptide" evidence="1">
    <location>
        <begin position="1"/>
        <end position="21"/>
    </location>
</feature>
<accession>A0A3N1LK58</accession>
<feature type="chain" id="PRO_5017961741" description="Ig-like domain-containing protein" evidence="1">
    <location>
        <begin position="22"/>
        <end position="221"/>
    </location>
</feature>
<dbReference type="Proteomes" id="UP000278222">
    <property type="component" value="Unassembled WGS sequence"/>
</dbReference>
<name>A0A3N1LK58_9PROT</name>
<evidence type="ECO:0000313" key="2">
    <source>
        <dbReference type="EMBL" id="ROP90816.1"/>
    </source>
</evidence>
<dbReference type="EMBL" id="RJKX01000014">
    <property type="protein sequence ID" value="ROP90816.1"/>
    <property type="molecule type" value="Genomic_DNA"/>
</dbReference>
<evidence type="ECO:0000256" key="1">
    <source>
        <dbReference type="SAM" id="SignalP"/>
    </source>
</evidence>
<evidence type="ECO:0000313" key="3">
    <source>
        <dbReference type="Proteomes" id="UP000278222"/>
    </source>
</evidence>
<keyword evidence="1" id="KW-0732">Signal</keyword>
<evidence type="ECO:0008006" key="4">
    <source>
        <dbReference type="Google" id="ProtNLM"/>
    </source>
</evidence>
<dbReference type="OrthoDB" id="8594232at2"/>
<gene>
    <name evidence="2" type="ORF">EDC65_2675</name>
</gene>
<dbReference type="AlphaFoldDB" id="A0A3N1LK58"/>
<reference evidence="2 3" key="1">
    <citation type="submission" date="2018-11" db="EMBL/GenBank/DDBJ databases">
        <title>Genomic Encyclopedia of Type Strains, Phase IV (KMG-IV): sequencing the most valuable type-strain genomes for metagenomic binning, comparative biology and taxonomic classification.</title>
        <authorList>
            <person name="Goeker M."/>
        </authorList>
    </citation>
    <scope>NUCLEOTIDE SEQUENCE [LARGE SCALE GENOMIC DNA]</scope>
    <source>
        <strain evidence="2 3">DSM 5900</strain>
    </source>
</reference>
<dbReference type="RefSeq" id="WP_123690219.1">
    <property type="nucleotide sequence ID" value="NZ_AP019700.1"/>
</dbReference>